<comment type="caution">
    <text evidence="1">The sequence shown here is derived from an EMBL/GenBank/DDBJ whole genome shotgun (WGS) entry which is preliminary data.</text>
</comment>
<protein>
    <submittedName>
        <fullName evidence="1">Uncharacterized protein</fullName>
    </submittedName>
</protein>
<name>A0A135V6X0_9PEZI</name>
<dbReference type="Proteomes" id="UP000070121">
    <property type="component" value="Unassembled WGS sequence"/>
</dbReference>
<organism evidence="1 2">
    <name type="scientific">Colletotrichum salicis</name>
    <dbReference type="NCBI Taxonomy" id="1209931"/>
    <lineage>
        <taxon>Eukaryota</taxon>
        <taxon>Fungi</taxon>
        <taxon>Dikarya</taxon>
        <taxon>Ascomycota</taxon>
        <taxon>Pezizomycotina</taxon>
        <taxon>Sordariomycetes</taxon>
        <taxon>Hypocreomycetidae</taxon>
        <taxon>Glomerellales</taxon>
        <taxon>Glomerellaceae</taxon>
        <taxon>Colletotrichum</taxon>
        <taxon>Colletotrichum acutatum species complex</taxon>
    </lineage>
</organism>
<dbReference type="EMBL" id="JFFI01000339">
    <property type="protein sequence ID" value="KXH68271.1"/>
    <property type="molecule type" value="Genomic_DNA"/>
</dbReference>
<gene>
    <name evidence="1" type="ORF">CSAL01_12003</name>
</gene>
<proteinExistence type="predicted"/>
<dbReference type="AlphaFoldDB" id="A0A135V6X0"/>
<accession>A0A135V6X0</accession>
<evidence type="ECO:0000313" key="1">
    <source>
        <dbReference type="EMBL" id="KXH68271.1"/>
    </source>
</evidence>
<reference evidence="1 2" key="1">
    <citation type="submission" date="2014-02" db="EMBL/GenBank/DDBJ databases">
        <title>The genome sequence of Colletotrichum salicis CBS 607.94.</title>
        <authorList>
            <person name="Baroncelli R."/>
            <person name="Thon M.R."/>
        </authorList>
    </citation>
    <scope>NUCLEOTIDE SEQUENCE [LARGE SCALE GENOMIC DNA]</scope>
    <source>
        <strain evidence="1 2">CBS 607.94</strain>
    </source>
</reference>
<keyword evidence="2" id="KW-1185">Reference proteome</keyword>
<evidence type="ECO:0000313" key="2">
    <source>
        <dbReference type="Proteomes" id="UP000070121"/>
    </source>
</evidence>
<sequence>MALVSSINTVPIYEIEFAAQTALAAGPKRPSIACASSGNSTAISGLDQAKASPKELESMSLAATVTSSCSILGRSCSPGTSLSRTCVDEVAPYAGLCDGVPSAAQLCDSVSERQTEKQSFKSHLHLAGPVISTSHVHGHRPLAEMCDRHNELLTTYQAQDPLLVAQRTPPWLAGATAPRIMALSIGHHPVAYEHERTPITTYGFRC</sequence>